<name>A0ABU9HUZ2_9FLAO</name>
<dbReference type="EMBL" id="JBBYHR010000003">
    <property type="protein sequence ID" value="MEL1243978.1"/>
    <property type="molecule type" value="Genomic_DNA"/>
</dbReference>
<organism evidence="2 3">
    <name type="scientific">Flavobacterium arundinis</name>
    <dbReference type="NCBI Taxonomy" id="3139143"/>
    <lineage>
        <taxon>Bacteria</taxon>
        <taxon>Pseudomonadati</taxon>
        <taxon>Bacteroidota</taxon>
        <taxon>Flavobacteriia</taxon>
        <taxon>Flavobacteriales</taxon>
        <taxon>Flavobacteriaceae</taxon>
        <taxon>Flavobacterium</taxon>
    </lineage>
</organism>
<dbReference type="RefSeq" id="WP_341696290.1">
    <property type="nucleotide sequence ID" value="NZ_JBBYHR010000003.1"/>
</dbReference>
<feature type="transmembrane region" description="Helical" evidence="1">
    <location>
        <begin position="6"/>
        <end position="24"/>
    </location>
</feature>
<keyword evidence="1" id="KW-0812">Transmembrane</keyword>
<feature type="transmembrane region" description="Helical" evidence="1">
    <location>
        <begin position="52"/>
        <end position="80"/>
    </location>
</feature>
<evidence type="ECO:0000313" key="3">
    <source>
        <dbReference type="Proteomes" id="UP001464555"/>
    </source>
</evidence>
<reference evidence="2 3" key="1">
    <citation type="submission" date="2024-04" db="EMBL/GenBank/DDBJ databases">
        <title>Flavobacterium sp. DGU11 16S ribosomal RNA gene Genome sequencing and assembly.</title>
        <authorList>
            <person name="Park S."/>
        </authorList>
    </citation>
    <scope>NUCLEOTIDE SEQUENCE [LARGE SCALE GENOMIC DNA]</scope>
    <source>
        <strain evidence="2 3">DGU11</strain>
    </source>
</reference>
<evidence type="ECO:0000313" key="2">
    <source>
        <dbReference type="EMBL" id="MEL1243978.1"/>
    </source>
</evidence>
<proteinExistence type="predicted"/>
<accession>A0ABU9HUZ2</accession>
<evidence type="ECO:0000256" key="1">
    <source>
        <dbReference type="SAM" id="Phobius"/>
    </source>
</evidence>
<dbReference type="Proteomes" id="UP001464555">
    <property type="component" value="Unassembled WGS sequence"/>
</dbReference>
<evidence type="ECO:0008006" key="4">
    <source>
        <dbReference type="Google" id="ProtNLM"/>
    </source>
</evidence>
<keyword evidence="1" id="KW-1133">Transmembrane helix</keyword>
<gene>
    <name evidence="2" type="ORF">AAEO56_06870</name>
</gene>
<sequence length="149" mass="17481">MEMTSQLFWLFVLAIPISCVAWTVTHEEIFREPREYCVGRSRKGRTMLERKFFYLFTCEYCFSHYITIIFIAMSGFHLLLDDWRGYIIAGFALVFVANAYMSAFALLRQAIKKEKTEIEKEKTVIEVMKKSVDPSQSTTELYKGDNEIL</sequence>
<feature type="transmembrane region" description="Helical" evidence="1">
    <location>
        <begin position="86"/>
        <end position="107"/>
    </location>
</feature>
<comment type="caution">
    <text evidence="2">The sequence shown here is derived from an EMBL/GenBank/DDBJ whole genome shotgun (WGS) entry which is preliminary data.</text>
</comment>
<keyword evidence="3" id="KW-1185">Reference proteome</keyword>
<keyword evidence="1" id="KW-0472">Membrane</keyword>
<protein>
    <recommendedName>
        <fullName evidence="4">DUF1360 domain-containing protein</fullName>
    </recommendedName>
</protein>